<dbReference type="PANTHER" id="PTHR46865">
    <property type="entry name" value="OXIDOREDUCTASE-RELATED"/>
    <property type="match status" value="1"/>
</dbReference>
<dbReference type="InterPro" id="IPR051704">
    <property type="entry name" value="FAD_aromatic-hydroxylase"/>
</dbReference>
<gene>
    <name evidence="2" type="ORF">Val02_25190</name>
</gene>
<evidence type="ECO:0000313" key="2">
    <source>
        <dbReference type="EMBL" id="GIJ45633.1"/>
    </source>
</evidence>
<sequence>MRVLVNGGGIAGPATAFWLRRHGFTPVVVERWRGLRPGGQAVDVRGVARDVVHRMGLTATVRASTVDERGFALVDARGRRTAELPVDAFGGAGIVADVEILRDDLSRILVEATQGVEYRYGDGVVGLSQDAGGVDVTFASGRTERFDLLVGADGVHSTTRALAFGPEPAFVTHLGGYTAYFSVPDPGDLDGWFLMYNAPGGLCAGLRPEHGGAAKAYLSFRSEPLPATLIGDAAARKKIVAQRLAGAGWRVPWLLSQLPRADDFYFDAVSRVTVDRWARGRVVLVGDAGYCGSPLAGMGTSLALVGAYVLAGELAAAGGDHERAFAAYQRELAGYVHRSIQLPPGGIGGYAPMGRAGIALRALSMRMMTRWPMRGVAARQFGKADAFVLPDYALV</sequence>
<keyword evidence="2" id="KW-0560">Oxidoreductase</keyword>
<dbReference type="Gene3D" id="3.50.50.60">
    <property type="entry name" value="FAD/NAD(P)-binding domain"/>
    <property type="match status" value="1"/>
</dbReference>
<evidence type="ECO:0000259" key="1">
    <source>
        <dbReference type="Pfam" id="PF01494"/>
    </source>
</evidence>
<dbReference type="GO" id="GO:0071949">
    <property type="term" value="F:FAD binding"/>
    <property type="evidence" value="ECO:0007669"/>
    <property type="project" value="InterPro"/>
</dbReference>
<reference evidence="2" key="1">
    <citation type="submission" date="2021-01" db="EMBL/GenBank/DDBJ databases">
        <title>Whole genome shotgun sequence of Virgisporangium aliadipatigenens NBRC 105644.</title>
        <authorList>
            <person name="Komaki H."/>
            <person name="Tamura T."/>
        </authorList>
    </citation>
    <scope>NUCLEOTIDE SEQUENCE</scope>
    <source>
        <strain evidence="2">NBRC 105644</strain>
    </source>
</reference>
<dbReference type="AlphaFoldDB" id="A0A8J3YK92"/>
<dbReference type="PANTHER" id="PTHR46865:SF2">
    <property type="entry name" value="MONOOXYGENASE"/>
    <property type="match status" value="1"/>
</dbReference>
<accession>A0A8J3YK92</accession>
<dbReference type="RefSeq" id="WP_203899143.1">
    <property type="nucleotide sequence ID" value="NZ_BOPF01000007.1"/>
</dbReference>
<dbReference type="Pfam" id="PF01494">
    <property type="entry name" value="FAD_binding_3"/>
    <property type="match status" value="1"/>
</dbReference>
<proteinExistence type="predicted"/>
<dbReference type="InterPro" id="IPR002938">
    <property type="entry name" value="FAD-bd"/>
</dbReference>
<feature type="domain" description="FAD-binding" evidence="1">
    <location>
        <begin position="2"/>
        <end position="318"/>
    </location>
</feature>
<dbReference type="InterPro" id="IPR036188">
    <property type="entry name" value="FAD/NAD-bd_sf"/>
</dbReference>
<keyword evidence="3" id="KW-1185">Reference proteome</keyword>
<dbReference type="Proteomes" id="UP000619260">
    <property type="component" value="Unassembled WGS sequence"/>
</dbReference>
<dbReference type="GO" id="GO:0004497">
    <property type="term" value="F:monooxygenase activity"/>
    <property type="evidence" value="ECO:0007669"/>
    <property type="project" value="UniProtKB-KW"/>
</dbReference>
<name>A0A8J3YK92_9ACTN</name>
<evidence type="ECO:0000313" key="3">
    <source>
        <dbReference type="Proteomes" id="UP000619260"/>
    </source>
</evidence>
<protein>
    <submittedName>
        <fullName evidence="2">Monooxygenase</fullName>
    </submittedName>
</protein>
<organism evidence="2 3">
    <name type="scientific">Virgisporangium aliadipatigenens</name>
    <dbReference type="NCBI Taxonomy" id="741659"/>
    <lineage>
        <taxon>Bacteria</taxon>
        <taxon>Bacillati</taxon>
        <taxon>Actinomycetota</taxon>
        <taxon>Actinomycetes</taxon>
        <taxon>Micromonosporales</taxon>
        <taxon>Micromonosporaceae</taxon>
        <taxon>Virgisporangium</taxon>
    </lineage>
</organism>
<dbReference type="Gene3D" id="3.30.9.10">
    <property type="entry name" value="D-Amino Acid Oxidase, subunit A, domain 2"/>
    <property type="match status" value="1"/>
</dbReference>
<keyword evidence="2" id="KW-0503">Monooxygenase</keyword>
<comment type="caution">
    <text evidence="2">The sequence shown here is derived from an EMBL/GenBank/DDBJ whole genome shotgun (WGS) entry which is preliminary data.</text>
</comment>
<dbReference type="PRINTS" id="PR00420">
    <property type="entry name" value="RNGMNOXGNASE"/>
</dbReference>
<dbReference type="SUPFAM" id="SSF51905">
    <property type="entry name" value="FAD/NAD(P)-binding domain"/>
    <property type="match status" value="1"/>
</dbReference>
<dbReference type="EMBL" id="BOPF01000007">
    <property type="protein sequence ID" value="GIJ45633.1"/>
    <property type="molecule type" value="Genomic_DNA"/>
</dbReference>